<evidence type="ECO:0000256" key="6">
    <source>
        <dbReference type="ARBA" id="ARBA00022840"/>
    </source>
</evidence>
<dbReference type="InterPro" id="IPR033762">
    <property type="entry name" value="MCM_OB"/>
</dbReference>
<dbReference type="Gene3D" id="3.40.50.300">
    <property type="entry name" value="P-loop containing nucleotide triphosphate hydrolases"/>
    <property type="match status" value="2"/>
</dbReference>
<comment type="function">
    <text evidence="10">Acts as component of the MCM2-7 complex (MCM complex) which is the replicative helicase essential for 'once per cell cycle' DNA replication initiation and elongation in eukaryotic cells. The active ATPase sites in the MCM2-7 ring are formed through the interaction surfaces of two neighboring subunits such that a critical structure of a conserved arginine finger motif is provided in trans relative to the ATP-binding site of the Walker A box of the adjacent subunit. The six ATPase active sites, however, are likely to contribute differentially to the complex helicase activity.</text>
</comment>
<dbReference type="PRINTS" id="PR01662">
    <property type="entry name" value="MCMPROTEIN6"/>
</dbReference>
<dbReference type="InterPro" id="IPR012340">
    <property type="entry name" value="NA-bd_OB-fold"/>
</dbReference>
<evidence type="ECO:0000256" key="5">
    <source>
        <dbReference type="ARBA" id="ARBA00022806"/>
    </source>
</evidence>
<keyword evidence="5 10" id="KW-0347">Helicase</keyword>
<accession>A0A4W5M080</accession>
<dbReference type="Proteomes" id="UP000314982">
    <property type="component" value="Unassembled WGS sequence"/>
</dbReference>
<dbReference type="Pfam" id="PF00493">
    <property type="entry name" value="MCM"/>
    <property type="match status" value="2"/>
</dbReference>
<evidence type="ECO:0000256" key="10">
    <source>
        <dbReference type="RuleBase" id="RU368064"/>
    </source>
</evidence>
<comment type="similarity">
    <text evidence="2 10">Belongs to the MCM family.</text>
</comment>
<evidence type="ECO:0000256" key="3">
    <source>
        <dbReference type="ARBA" id="ARBA00022705"/>
    </source>
</evidence>
<dbReference type="PANTHER" id="PTHR11630">
    <property type="entry name" value="DNA REPLICATION LICENSING FACTOR MCM FAMILY MEMBER"/>
    <property type="match status" value="1"/>
</dbReference>
<evidence type="ECO:0000256" key="9">
    <source>
        <dbReference type="ARBA" id="ARBA00023306"/>
    </source>
</evidence>
<keyword evidence="10" id="KW-0378">Hydrolase</keyword>
<protein>
    <recommendedName>
        <fullName evidence="10">DNA replication licensing factor MCM6</fullName>
        <ecNumber evidence="10">3.6.4.12</ecNumber>
    </recommendedName>
</protein>
<dbReference type="GO" id="GO:0003697">
    <property type="term" value="F:single-stranded DNA binding"/>
    <property type="evidence" value="ECO:0007669"/>
    <property type="project" value="TreeGrafter"/>
</dbReference>
<evidence type="ECO:0000259" key="11">
    <source>
        <dbReference type="PROSITE" id="PS50051"/>
    </source>
</evidence>
<dbReference type="STRING" id="62062.ENSHHUP00000032071"/>
<evidence type="ECO:0000256" key="1">
    <source>
        <dbReference type="ARBA" id="ARBA00004123"/>
    </source>
</evidence>
<keyword evidence="7 10" id="KW-0238">DNA-binding</keyword>
<keyword evidence="9 10" id="KW-0131">Cell cycle</keyword>
<dbReference type="InterPro" id="IPR041024">
    <property type="entry name" value="Mcm6_C"/>
</dbReference>
<dbReference type="GO" id="GO:0016787">
    <property type="term" value="F:hydrolase activity"/>
    <property type="evidence" value="ECO:0007669"/>
    <property type="project" value="UniProtKB-KW"/>
</dbReference>
<evidence type="ECO:0000256" key="8">
    <source>
        <dbReference type="ARBA" id="ARBA00023242"/>
    </source>
</evidence>
<evidence type="ECO:0000256" key="7">
    <source>
        <dbReference type="ARBA" id="ARBA00023125"/>
    </source>
</evidence>
<evidence type="ECO:0000313" key="13">
    <source>
        <dbReference type="Proteomes" id="UP000314982"/>
    </source>
</evidence>
<dbReference type="InterPro" id="IPR008049">
    <property type="entry name" value="MCM6"/>
</dbReference>
<dbReference type="Pfam" id="PF17855">
    <property type="entry name" value="MCM_lid"/>
    <property type="match status" value="1"/>
</dbReference>
<evidence type="ECO:0000256" key="4">
    <source>
        <dbReference type="ARBA" id="ARBA00022741"/>
    </source>
</evidence>
<dbReference type="GeneTree" id="ENSGT01150000286966"/>
<dbReference type="SMART" id="SM00350">
    <property type="entry name" value="MCM"/>
    <property type="match status" value="1"/>
</dbReference>
<dbReference type="Pfam" id="PF17207">
    <property type="entry name" value="MCM_OB"/>
    <property type="match status" value="1"/>
</dbReference>
<comment type="subunit">
    <text evidence="10">Component of the MCM2-7 complex.</text>
</comment>
<comment type="subcellular location">
    <subcellularLocation>
        <location evidence="1 10">Nucleus</location>
    </subcellularLocation>
</comment>
<dbReference type="EC" id="3.6.4.12" evidence="10"/>
<sequence length="533" mass="60703">MMEATVFLGTFNAVDICCYPSPDLCLNTILSRSSMDNSLDLILCIQETQAELPCGSILRSVEVILRAEAVEKAQAGDFCDFTGTLICVPDVTALAFRDQHQSNWGREGFDADGIQGLKVVSVRDLSYRLAFLACYMAPTNPRLGGKELRQEDQTAERLKNQMTVQEMSKDKNLYHNLCTSLFPGIHGMEEKSGAFSLFHVNYDHGGHISQGDINVCIVCDPSTAERQFLNFNRSIWSCLLVLHRQSLRDQHCMLWMAAANPINGRYNHFKSLKQNVNMSAHIIFRFYLFVNLIDECNEVTNYVIARRIVDLRCRNMESVERVCATDEIQRYILFTLQFQPEAKELIHKHLCQSDSTKPAWCIIVRQLDSMLRLSEGMARLYCSDVVHPKHSVITVDSPDINFDQEQDDNGTNGHHVEEAMDIDHGAGRPEKTSTAKPALKMTFAEHRRVSNLIVLHMQKMDDSKKMKIEIESEAEIVAKKYLIEKVLQRRIHYDHIIIELTKTGLKQVGVEGEEPVEEEDPFLVVNPNYILED</sequence>
<proteinExistence type="inferred from homology"/>
<reference evidence="13" key="1">
    <citation type="submission" date="2018-06" db="EMBL/GenBank/DDBJ databases">
        <title>Genome assembly of Danube salmon.</title>
        <authorList>
            <person name="Macqueen D.J."/>
            <person name="Gundappa M.K."/>
        </authorList>
    </citation>
    <scope>NUCLEOTIDE SEQUENCE [LARGE SCALE GENOMIC DNA]</scope>
</reference>
<dbReference type="PANTHER" id="PTHR11630:SF93">
    <property type="entry name" value="DNA REPLICATION LICENSING FACTOR MCM6"/>
    <property type="match status" value="1"/>
</dbReference>
<reference evidence="12" key="3">
    <citation type="submission" date="2025-09" db="UniProtKB">
        <authorList>
            <consortium name="Ensembl"/>
        </authorList>
    </citation>
    <scope>IDENTIFICATION</scope>
</reference>
<keyword evidence="8" id="KW-0539">Nucleus</keyword>
<dbReference type="InterPro" id="IPR001208">
    <property type="entry name" value="MCM_dom"/>
</dbReference>
<dbReference type="GO" id="GO:0042555">
    <property type="term" value="C:MCM complex"/>
    <property type="evidence" value="ECO:0007669"/>
    <property type="project" value="UniProtKB-UniRule"/>
</dbReference>
<dbReference type="GO" id="GO:0000727">
    <property type="term" value="P:double-strand break repair via break-induced replication"/>
    <property type="evidence" value="ECO:0007669"/>
    <property type="project" value="TreeGrafter"/>
</dbReference>
<dbReference type="SUPFAM" id="SSF50249">
    <property type="entry name" value="Nucleic acid-binding proteins"/>
    <property type="match status" value="1"/>
</dbReference>
<keyword evidence="13" id="KW-1185">Reference proteome</keyword>
<dbReference type="Gene3D" id="2.40.50.140">
    <property type="entry name" value="Nucleic acid-binding proteins"/>
    <property type="match status" value="1"/>
</dbReference>
<dbReference type="GO" id="GO:0005634">
    <property type="term" value="C:nucleus"/>
    <property type="evidence" value="ECO:0007669"/>
    <property type="project" value="UniProtKB-SubCell"/>
</dbReference>
<dbReference type="Ensembl" id="ENSHHUT00000033387.1">
    <property type="protein sequence ID" value="ENSHHUP00000032071.1"/>
    <property type="gene ID" value="ENSHHUG00000020320.1"/>
</dbReference>
<dbReference type="AlphaFoldDB" id="A0A4W5M080"/>
<dbReference type="GO" id="GO:0006270">
    <property type="term" value="P:DNA replication initiation"/>
    <property type="evidence" value="ECO:0007669"/>
    <property type="project" value="UniProtKB-UniRule"/>
</dbReference>
<keyword evidence="4 10" id="KW-0547">Nucleotide-binding</keyword>
<dbReference type="InterPro" id="IPR027417">
    <property type="entry name" value="P-loop_NTPase"/>
</dbReference>
<dbReference type="GO" id="GO:1990518">
    <property type="term" value="F:single-stranded 3'-5' DNA helicase activity"/>
    <property type="evidence" value="ECO:0007669"/>
    <property type="project" value="TreeGrafter"/>
</dbReference>
<keyword evidence="3 10" id="KW-0235">DNA replication</keyword>
<dbReference type="PROSITE" id="PS50051">
    <property type="entry name" value="MCM_2"/>
    <property type="match status" value="1"/>
</dbReference>
<organism evidence="12 13">
    <name type="scientific">Hucho hucho</name>
    <name type="common">huchen</name>
    <dbReference type="NCBI Taxonomy" id="62062"/>
    <lineage>
        <taxon>Eukaryota</taxon>
        <taxon>Metazoa</taxon>
        <taxon>Chordata</taxon>
        <taxon>Craniata</taxon>
        <taxon>Vertebrata</taxon>
        <taxon>Euteleostomi</taxon>
        <taxon>Actinopterygii</taxon>
        <taxon>Neopterygii</taxon>
        <taxon>Teleostei</taxon>
        <taxon>Protacanthopterygii</taxon>
        <taxon>Salmoniformes</taxon>
        <taxon>Salmonidae</taxon>
        <taxon>Salmoninae</taxon>
        <taxon>Hucho</taxon>
    </lineage>
</organism>
<reference evidence="12" key="2">
    <citation type="submission" date="2025-08" db="UniProtKB">
        <authorList>
            <consortium name="Ensembl"/>
        </authorList>
    </citation>
    <scope>IDENTIFICATION</scope>
</reference>
<evidence type="ECO:0000256" key="2">
    <source>
        <dbReference type="ARBA" id="ARBA00008010"/>
    </source>
</evidence>
<name>A0A4W5M080_9TELE</name>
<dbReference type="GO" id="GO:1902969">
    <property type="term" value="P:mitotic DNA replication"/>
    <property type="evidence" value="ECO:0007669"/>
    <property type="project" value="TreeGrafter"/>
</dbReference>
<dbReference type="GO" id="GO:0005524">
    <property type="term" value="F:ATP binding"/>
    <property type="evidence" value="ECO:0007669"/>
    <property type="project" value="UniProtKB-UniRule"/>
</dbReference>
<dbReference type="InterPro" id="IPR031327">
    <property type="entry name" value="MCM"/>
</dbReference>
<keyword evidence="6 10" id="KW-0067">ATP-binding</keyword>
<comment type="catalytic activity">
    <reaction evidence="10">
        <text>ATP + H2O = ADP + phosphate + H(+)</text>
        <dbReference type="Rhea" id="RHEA:13065"/>
        <dbReference type="ChEBI" id="CHEBI:15377"/>
        <dbReference type="ChEBI" id="CHEBI:15378"/>
        <dbReference type="ChEBI" id="CHEBI:30616"/>
        <dbReference type="ChEBI" id="CHEBI:43474"/>
        <dbReference type="ChEBI" id="CHEBI:456216"/>
        <dbReference type="EC" id="3.6.4.12"/>
    </reaction>
</comment>
<dbReference type="Gene3D" id="1.20.58.870">
    <property type="match status" value="1"/>
</dbReference>
<feature type="domain" description="MCM C-terminal AAA(+) ATPase" evidence="11">
    <location>
        <begin position="256"/>
        <end position="308"/>
    </location>
</feature>
<evidence type="ECO:0000313" key="12">
    <source>
        <dbReference type="Ensembl" id="ENSHHUP00000032071.1"/>
    </source>
</evidence>
<dbReference type="Pfam" id="PF18263">
    <property type="entry name" value="WHD_MCM6"/>
    <property type="match status" value="1"/>
</dbReference>
<dbReference type="InterPro" id="IPR041562">
    <property type="entry name" value="MCM_lid"/>
</dbReference>